<reference evidence="2" key="1">
    <citation type="thesis" date="2021" institute="BYU ScholarsArchive" country="Provo, UT, USA">
        <title>Applications of and Algorithms for Genome Assembly and Genomic Analyses with an Emphasis on Marine Teleosts.</title>
        <authorList>
            <person name="Pickett B.D."/>
        </authorList>
    </citation>
    <scope>NUCLEOTIDE SEQUENCE</scope>
    <source>
        <strain evidence="2">HI-2016</strain>
    </source>
</reference>
<proteinExistence type="predicted"/>
<feature type="region of interest" description="Disordered" evidence="1">
    <location>
        <begin position="114"/>
        <end position="192"/>
    </location>
</feature>
<name>A0A8T2NTC0_9TELE</name>
<feature type="region of interest" description="Disordered" evidence="1">
    <location>
        <begin position="26"/>
        <end position="100"/>
    </location>
</feature>
<protein>
    <submittedName>
        <fullName evidence="2">Uncharacterized protein</fullName>
    </submittedName>
</protein>
<dbReference type="Proteomes" id="UP000824540">
    <property type="component" value="Unassembled WGS sequence"/>
</dbReference>
<sequence>MQSPKAGGDHVASDAAAIAEPEVWGVLKAGSRPNSPPTRPCPTGTPPPLPPKNVPVMPPDSSPPPVDMAERDRKRGSDSSVRDLARKPSIADVDHVFGPVEDLRLGEVTTECKWISFDDESPEGPPPPQEPAPPLPPDLPSPPLQTQAPPLPDVPPPDSPPPQTPPPPLPVTSPPPQAAAPPLPVTSPPPQA</sequence>
<dbReference type="EMBL" id="JAFBMS010000023">
    <property type="protein sequence ID" value="KAG9343414.1"/>
    <property type="molecule type" value="Genomic_DNA"/>
</dbReference>
<comment type="caution">
    <text evidence="2">The sequence shown here is derived from an EMBL/GenBank/DDBJ whole genome shotgun (WGS) entry which is preliminary data.</text>
</comment>
<keyword evidence="3" id="KW-1185">Reference proteome</keyword>
<feature type="compositionally biased region" description="Pro residues" evidence="1">
    <location>
        <begin position="34"/>
        <end position="66"/>
    </location>
</feature>
<evidence type="ECO:0000313" key="2">
    <source>
        <dbReference type="EMBL" id="KAG9343414.1"/>
    </source>
</evidence>
<feature type="non-terminal residue" evidence="2">
    <location>
        <position position="1"/>
    </location>
</feature>
<feature type="compositionally biased region" description="Basic and acidic residues" evidence="1">
    <location>
        <begin position="68"/>
        <end position="86"/>
    </location>
</feature>
<evidence type="ECO:0000313" key="3">
    <source>
        <dbReference type="Proteomes" id="UP000824540"/>
    </source>
</evidence>
<accession>A0A8T2NTC0</accession>
<feature type="compositionally biased region" description="Pro residues" evidence="1">
    <location>
        <begin position="123"/>
        <end position="192"/>
    </location>
</feature>
<organism evidence="2 3">
    <name type="scientific">Albula glossodonta</name>
    <name type="common">roundjaw bonefish</name>
    <dbReference type="NCBI Taxonomy" id="121402"/>
    <lineage>
        <taxon>Eukaryota</taxon>
        <taxon>Metazoa</taxon>
        <taxon>Chordata</taxon>
        <taxon>Craniata</taxon>
        <taxon>Vertebrata</taxon>
        <taxon>Euteleostomi</taxon>
        <taxon>Actinopterygii</taxon>
        <taxon>Neopterygii</taxon>
        <taxon>Teleostei</taxon>
        <taxon>Albuliformes</taxon>
        <taxon>Albulidae</taxon>
        <taxon>Albula</taxon>
    </lineage>
</organism>
<dbReference type="AlphaFoldDB" id="A0A8T2NTC0"/>
<gene>
    <name evidence="2" type="ORF">JZ751_013578</name>
</gene>
<evidence type="ECO:0000256" key="1">
    <source>
        <dbReference type="SAM" id="MobiDB-lite"/>
    </source>
</evidence>